<dbReference type="InterPro" id="IPR022560">
    <property type="entry name" value="DUF3473"/>
</dbReference>
<dbReference type="PANTHER" id="PTHR47561">
    <property type="entry name" value="POLYSACCHARIDE DEACETYLASE FAMILY PROTEIN (AFU_ORTHOLOGUE AFUA_6G05030)"/>
    <property type="match status" value="1"/>
</dbReference>
<keyword evidence="3" id="KW-1185">Reference proteome</keyword>
<comment type="caution">
    <text evidence="2">The sequence shown here is derived from an EMBL/GenBank/DDBJ whole genome shotgun (WGS) entry which is preliminary data.</text>
</comment>
<proteinExistence type="predicted"/>
<dbReference type="AlphaFoldDB" id="W9DTQ1"/>
<evidence type="ECO:0000259" key="1">
    <source>
        <dbReference type="PROSITE" id="PS51677"/>
    </source>
</evidence>
<keyword evidence="2" id="KW-0326">Glycosidase</keyword>
<organism evidence="2 3">
    <name type="scientific">Methanolobus tindarius DSM 2278</name>
    <dbReference type="NCBI Taxonomy" id="1090322"/>
    <lineage>
        <taxon>Archaea</taxon>
        <taxon>Methanobacteriati</taxon>
        <taxon>Methanobacteriota</taxon>
        <taxon>Stenosarchaea group</taxon>
        <taxon>Methanomicrobia</taxon>
        <taxon>Methanosarcinales</taxon>
        <taxon>Methanosarcinaceae</taxon>
        <taxon>Methanolobus</taxon>
    </lineage>
</organism>
<dbReference type="Pfam" id="PF01522">
    <property type="entry name" value="Polysacc_deac_1"/>
    <property type="match status" value="1"/>
</dbReference>
<dbReference type="InterPro" id="IPR045235">
    <property type="entry name" value="PuuE_HpPgdA-like"/>
</dbReference>
<dbReference type="PANTHER" id="PTHR47561:SF1">
    <property type="entry name" value="POLYSACCHARIDE DEACETYLASE FAMILY PROTEIN (AFU_ORTHOLOGUE AFUA_6G05030)"/>
    <property type="match status" value="1"/>
</dbReference>
<evidence type="ECO:0000313" key="2">
    <source>
        <dbReference type="EMBL" id="ETA66811.1"/>
    </source>
</evidence>
<feature type="domain" description="NodB homology" evidence="1">
    <location>
        <begin position="33"/>
        <end position="303"/>
    </location>
</feature>
<dbReference type="GO" id="GO:0016810">
    <property type="term" value="F:hydrolase activity, acting on carbon-nitrogen (but not peptide) bonds"/>
    <property type="evidence" value="ECO:0007669"/>
    <property type="project" value="InterPro"/>
</dbReference>
<protein>
    <submittedName>
        <fullName evidence="2">Putative xylanase/chitin deacetylase</fullName>
    </submittedName>
</protein>
<dbReference type="Gene3D" id="3.20.20.370">
    <property type="entry name" value="Glycoside hydrolase/deacetylase"/>
    <property type="match status" value="1"/>
</dbReference>
<dbReference type="Pfam" id="PF11959">
    <property type="entry name" value="DUF3473"/>
    <property type="match status" value="1"/>
</dbReference>
<dbReference type="STRING" id="1090322.MettiDRAFT_0212"/>
<keyword evidence="2" id="KW-0378">Hydrolase</keyword>
<dbReference type="CDD" id="cd10941">
    <property type="entry name" value="CE4_PuuE_HpPgdA_like_2"/>
    <property type="match status" value="1"/>
</dbReference>
<reference evidence="2 3" key="1">
    <citation type="submission" date="2013-08" db="EMBL/GenBank/DDBJ databases">
        <authorList>
            <consortium name="DOE Joint Genome Institute"/>
            <person name="Eisen J."/>
            <person name="Huntemann M."/>
            <person name="Han J."/>
            <person name="Chen A."/>
            <person name="Kyrpides N."/>
            <person name="Mavromatis K."/>
            <person name="Markowitz V."/>
            <person name="Palaniappan K."/>
            <person name="Ivanova N."/>
            <person name="Schaumberg A."/>
            <person name="Pati A."/>
            <person name="Liolios K."/>
            <person name="Nordberg H.P."/>
            <person name="Cantor M.N."/>
            <person name="Hua S.X."/>
            <person name="Woyke T."/>
        </authorList>
    </citation>
    <scope>NUCLEOTIDE SEQUENCE [LARGE SCALE GENOMIC DNA]</scope>
    <source>
        <strain evidence="2 3">DSM 2278</strain>
    </source>
</reference>
<keyword evidence="2" id="KW-0119">Carbohydrate metabolism</keyword>
<keyword evidence="2" id="KW-0858">Xylan degradation</keyword>
<sequence>MLLGNGNSLSVTVDVEDWYHIPSVCGSTFSVYKDVDDFFDNWEYRYDYLTEPTKRVLDILDEFNVNATFFVVADIAEHYPGLIESIAERGHEIACHGLHHACKIDPKTKQPLMSADEFEKRTIEARNILEKISGQKVTGYRAPNALIGGWMVDSLEKIGFKYDSSVCVNSLYNKTDSTLEGVSTYPYYPVKGSLEMGSKRGIVEYPWAYYEFASFKVPTSGGPMLRFLGAHMMLKGLKQSLKRGNTVFYFHPIDLSYEKFPQIGKGRPMYWAIKGNVVEKRLRYILNKINNENINVSTMSDLE</sequence>
<dbReference type="Proteomes" id="UP000019483">
    <property type="component" value="Unassembled WGS sequence"/>
</dbReference>
<evidence type="ECO:0000313" key="3">
    <source>
        <dbReference type="Proteomes" id="UP000019483"/>
    </source>
</evidence>
<accession>W9DTQ1</accession>
<dbReference type="PROSITE" id="PS51677">
    <property type="entry name" value="NODB"/>
    <property type="match status" value="1"/>
</dbReference>
<dbReference type="OrthoDB" id="10436at2157"/>
<dbReference type="InterPro" id="IPR002509">
    <property type="entry name" value="NODB_dom"/>
</dbReference>
<keyword evidence="2" id="KW-0624">Polysaccharide degradation</keyword>
<dbReference type="GO" id="GO:0045493">
    <property type="term" value="P:xylan catabolic process"/>
    <property type="evidence" value="ECO:0007669"/>
    <property type="project" value="UniProtKB-KW"/>
</dbReference>
<dbReference type="GO" id="GO:0016798">
    <property type="term" value="F:hydrolase activity, acting on glycosyl bonds"/>
    <property type="evidence" value="ECO:0007669"/>
    <property type="project" value="UniProtKB-KW"/>
</dbReference>
<gene>
    <name evidence="2" type="ORF">MettiDRAFT_0212</name>
</gene>
<name>W9DTQ1_METTI</name>
<dbReference type="EMBL" id="AZAJ01000001">
    <property type="protein sequence ID" value="ETA66811.1"/>
    <property type="molecule type" value="Genomic_DNA"/>
</dbReference>
<dbReference type="SUPFAM" id="SSF88713">
    <property type="entry name" value="Glycoside hydrolase/deacetylase"/>
    <property type="match status" value="1"/>
</dbReference>
<dbReference type="InterPro" id="IPR011330">
    <property type="entry name" value="Glyco_hydro/deAcase_b/a-brl"/>
</dbReference>